<dbReference type="RefSeq" id="XP_013890327.1">
    <property type="nucleotide sequence ID" value="XM_014034873.1"/>
</dbReference>
<feature type="compositionally biased region" description="Low complexity" evidence="1">
    <location>
        <begin position="16"/>
        <end position="36"/>
    </location>
</feature>
<evidence type="ECO:0000256" key="2">
    <source>
        <dbReference type="SAM" id="Phobius"/>
    </source>
</evidence>
<evidence type="ECO:0000313" key="3">
    <source>
        <dbReference type="EMBL" id="KIY91307.1"/>
    </source>
</evidence>
<keyword evidence="2" id="KW-1133">Transmembrane helix</keyword>
<keyword evidence="2" id="KW-0812">Transmembrane</keyword>
<accession>A0A0D2ITF2</accession>
<sequence>MIIGAQAPSPQPGPSHPSGSAADGEQQQQQAAPESAALEALYLQSVAAAVARAAAAGAGAADPTRAPGGSASGAGSDEDSDEESEDEDGLEAEEAQLVVSTVFEASRALLSLGLAPVLGVSWAATRFDPEAFSTAAALAAAPVAFAAVLLFAPWAGAPTTEQLAAMPRALAAAALPS</sequence>
<dbReference type="GeneID" id="25734438"/>
<feature type="region of interest" description="Disordered" evidence="1">
    <location>
        <begin position="57"/>
        <end position="93"/>
    </location>
</feature>
<feature type="compositionally biased region" description="Acidic residues" evidence="1">
    <location>
        <begin position="76"/>
        <end position="93"/>
    </location>
</feature>
<proteinExistence type="predicted"/>
<feature type="compositionally biased region" description="Low complexity" evidence="1">
    <location>
        <begin position="57"/>
        <end position="75"/>
    </location>
</feature>
<reference evidence="3 4" key="1">
    <citation type="journal article" date="2013" name="BMC Genomics">
        <title>Reconstruction of the lipid metabolism for the microalga Monoraphidium neglectum from its genome sequence reveals characteristics suitable for biofuel production.</title>
        <authorList>
            <person name="Bogen C."/>
            <person name="Al-Dilaimi A."/>
            <person name="Albersmeier A."/>
            <person name="Wichmann J."/>
            <person name="Grundmann M."/>
            <person name="Rupp O."/>
            <person name="Lauersen K.J."/>
            <person name="Blifernez-Klassen O."/>
            <person name="Kalinowski J."/>
            <person name="Goesmann A."/>
            <person name="Mussgnug J.H."/>
            <person name="Kruse O."/>
        </authorList>
    </citation>
    <scope>NUCLEOTIDE SEQUENCE [LARGE SCALE GENOMIC DNA]</scope>
    <source>
        <strain evidence="3 4">SAG 48.87</strain>
    </source>
</reference>
<evidence type="ECO:0000313" key="4">
    <source>
        <dbReference type="Proteomes" id="UP000054498"/>
    </source>
</evidence>
<organism evidence="3 4">
    <name type="scientific">Monoraphidium neglectum</name>
    <dbReference type="NCBI Taxonomy" id="145388"/>
    <lineage>
        <taxon>Eukaryota</taxon>
        <taxon>Viridiplantae</taxon>
        <taxon>Chlorophyta</taxon>
        <taxon>core chlorophytes</taxon>
        <taxon>Chlorophyceae</taxon>
        <taxon>CS clade</taxon>
        <taxon>Sphaeropleales</taxon>
        <taxon>Selenastraceae</taxon>
        <taxon>Monoraphidium</taxon>
    </lineage>
</organism>
<protein>
    <submittedName>
        <fullName evidence="3">Uncharacterized protein</fullName>
    </submittedName>
</protein>
<gene>
    <name evidence="3" type="ORF">MNEG_16657</name>
</gene>
<keyword evidence="4" id="KW-1185">Reference proteome</keyword>
<dbReference type="EMBL" id="KK106838">
    <property type="protein sequence ID" value="KIY91307.1"/>
    <property type="molecule type" value="Genomic_DNA"/>
</dbReference>
<feature type="transmembrane region" description="Helical" evidence="2">
    <location>
        <begin position="131"/>
        <end position="152"/>
    </location>
</feature>
<dbReference type="KEGG" id="mng:MNEG_16657"/>
<name>A0A0D2ITF2_9CHLO</name>
<keyword evidence="2" id="KW-0472">Membrane</keyword>
<dbReference type="AlphaFoldDB" id="A0A0D2ITF2"/>
<dbReference type="Proteomes" id="UP000054498">
    <property type="component" value="Unassembled WGS sequence"/>
</dbReference>
<feature type="region of interest" description="Disordered" evidence="1">
    <location>
        <begin position="1"/>
        <end position="36"/>
    </location>
</feature>
<evidence type="ECO:0000256" key="1">
    <source>
        <dbReference type="SAM" id="MobiDB-lite"/>
    </source>
</evidence>
<feature type="transmembrane region" description="Helical" evidence="2">
    <location>
        <begin position="108"/>
        <end position="125"/>
    </location>
</feature>